<dbReference type="InterPro" id="IPR004360">
    <property type="entry name" value="Glyas_Fos-R_dOase_dom"/>
</dbReference>
<feature type="domain" description="VOC" evidence="1">
    <location>
        <begin position="166"/>
        <end position="281"/>
    </location>
</feature>
<dbReference type="InterPro" id="IPR029068">
    <property type="entry name" value="Glyas_Bleomycin-R_OHBP_Dase"/>
</dbReference>
<dbReference type="Pfam" id="PF00903">
    <property type="entry name" value="Glyoxalase"/>
    <property type="match status" value="1"/>
</dbReference>
<dbReference type="RefSeq" id="WP_377903916.1">
    <property type="nucleotide sequence ID" value="NZ_JBHRZS010000006.1"/>
</dbReference>
<dbReference type="SUPFAM" id="SSF54593">
    <property type="entry name" value="Glyoxalase/Bleomycin resistance protein/Dihydroxybiphenyl dioxygenase"/>
    <property type="match status" value="1"/>
</dbReference>
<comment type="caution">
    <text evidence="2">The sequence shown here is derived from an EMBL/GenBank/DDBJ whole genome shotgun (WGS) entry which is preliminary data.</text>
</comment>
<evidence type="ECO:0000313" key="3">
    <source>
        <dbReference type="Proteomes" id="UP001595805"/>
    </source>
</evidence>
<dbReference type="PROSITE" id="PS51819">
    <property type="entry name" value="VOC"/>
    <property type="match status" value="1"/>
</dbReference>
<dbReference type="InterPro" id="IPR037523">
    <property type="entry name" value="VOC_core"/>
</dbReference>
<evidence type="ECO:0000259" key="1">
    <source>
        <dbReference type="PROSITE" id="PS51819"/>
    </source>
</evidence>
<sequence>MKSLLVFTYFWICIILLSSGCGSGDSAEKLGALEAFAEMVQAGVKPIALSHPMSTQEADALWPEAEIIAEKYGIAIYREPDLIYSCLFDHSSLGDQEVFIMYSGQNLGAYLAYKERVKSLDRIENPAEVEQISRSFGRLLGYPTWRINDLLASQSDFRDLEDFGVQGHELIWFYRDLPAAKRFYLETLGLKLVEETEEVVKFQIAGDSYLVLKDVKVSPYSGDENKSVALALLTDNLEDWYTHVQEKGVEIKYTLKQNPEGAHDGFVAVDPEGYLLEFETFLQHPENEKLMPRLRAQNPQETAMGGNLNFYSSVTWLYYNDMLPMQNWVEETLGLELVVDQGWAKVYALSDQSYLGLVDGLRGMNQFSESKLVEFGVLLEEPKGWEQYLKKKAVDSARVEGTFQDLGGYLFRF</sequence>
<dbReference type="Proteomes" id="UP001595805">
    <property type="component" value="Unassembled WGS sequence"/>
</dbReference>
<keyword evidence="3" id="KW-1185">Reference proteome</keyword>
<dbReference type="EMBL" id="JBHRZS010000006">
    <property type="protein sequence ID" value="MFC3879466.1"/>
    <property type="molecule type" value="Genomic_DNA"/>
</dbReference>
<dbReference type="Gene3D" id="3.10.180.10">
    <property type="entry name" value="2,3-Dihydroxybiphenyl 1,2-Dioxygenase, domain 1"/>
    <property type="match status" value="1"/>
</dbReference>
<gene>
    <name evidence="2" type="ORF">ACFOSV_04740</name>
</gene>
<accession>A0ABV8ARC7</accession>
<evidence type="ECO:0000313" key="2">
    <source>
        <dbReference type="EMBL" id="MFC3879466.1"/>
    </source>
</evidence>
<reference evidence="3" key="1">
    <citation type="journal article" date="2019" name="Int. J. Syst. Evol. Microbiol.">
        <title>The Global Catalogue of Microorganisms (GCM) 10K type strain sequencing project: providing services to taxonomists for standard genome sequencing and annotation.</title>
        <authorList>
            <consortium name="The Broad Institute Genomics Platform"/>
            <consortium name="The Broad Institute Genome Sequencing Center for Infectious Disease"/>
            <person name="Wu L."/>
            <person name="Ma J."/>
        </authorList>
    </citation>
    <scope>NUCLEOTIDE SEQUENCE [LARGE SCALE GENOMIC DNA]</scope>
    <source>
        <strain evidence="3">CCUG 60523</strain>
    </source>
</reference>
<name>A0ABV8ARC7_9BACT</name>
<organism evidence="2 3">
    <name type="scientific">Algoriphagus namhaensis</name>
    <dbReference type="NCBI Taxonomy" id="915353"/>
    <lineage>
        <taxon>Bacteria</taxon>
        <taxon>Pseudomonadati</taxon>
        <taxon>Bacteroidota</taxon>
        <taxon>Cytophagia</taxon>
        <taxon>Cytophagales</taxon>
        <taxon>Cyclobacteriaceae</taxon>
        <taxon>Algoriphagus</taxon>
    </lineage>
</organism>
<dbReference type="PROSITE" id="PS51257">
    <property type="entry name" value="PROKAR_LIPOPROTEIN"/>
    <property type="match status" value="1"/>
</dbReference>
<protein>
    <submittedName>
        <fullName evidence="2">VOC family protein</fullName>
    </submittedName>
</protein>
<proteinExistence type="predicted"/>